<organism evidence="3 4">
    <name type="scientific">Frankliniella fusca</name>
    <dbReference type="NCBI Taxonomy" id="407009"/>
    <lineage>
        <taxon>Eukaryota</taxon>
        <taxon>Metazoa</taxon>
        <taxon>Ecdysozoa</taxon>
        <taxon>Arthropoda</taxon>
        <taxon>Hexapoda</taxon>
        <taxon>Insecta</taxon>
        <taxon>Pterygota</taxon>
        <taxon>Neoptera</taxon>
        <taxon>Paraneoptera</taxon>
        <taxon>Thysanoptera</taxon>
        <taxon>Terebrantia</taxon>
        <taxon>Thripoidea</taxon>
        <taxon>Thripidae</taxon>
        <taxon>Frankliniella</taxon>
    </lineage>
</organism>
<comment type="caution">
    <text evidence="3">The sequence shown here is derived from an EMBL/GenBank/DDBJ whole genome shotgun (WGS) entry which is preliminary data.</text>
</comment>
<reference evidence="3" key="1">
    <citation type="submission" date="2021-07" db="EMBL/GenBank/DDBJ databases">
        <authorList>
            <person name="Catto M.A."/>
            <person name="Jacobson A."/>
            <person name="Kennedy G."/>
            <person name="Labadie P."/>
            <person name="Hunt B.G."/>
            <person name="Srinivasan R."/>
        </authorList>
    </citation>
    <scope>NUCLEOTIDE SEQUENCE</scope>
    <source>
        <strain evidence="3">PL_HMW_Pooled</strain>
        <tissue evidence="3">Head</tissue>
    </source>
</reference>
<feature type="compositionally biased region" description="Polar residues" evidence="1">
    <location>
        <begin position="494"/>
        <end position="522"/>
    </location>
</feature>
<dbReference type="GO" id="GO:0005634">
    <property type="term" value="C:nucleus"/>
    <property type="evidence" value="ECO:0007669"/>
    <property type="project" value="TreeGrafter"/>
</dbReference>
<feature type="region of interest" description="Disordered" evidence="1">
    <location>
        <begin position="931"/>
        <end position="955"/>
    </location>
</feature>
<reference evidence="3" key="2">
    <citation type="journal article" date="2023" name="BMC Genomics">
        <title>Pest status, molecular evolution, and epigenetic factors derived from the genome assembly of Frankliniella fusca, a thysanopteran phytovirus vector.</title>
        <authorList>
            <person name="Catto M.A."/>
            <person name="Labadie P.E."/>
            <person name="Jacobson A.L."/>
            <person name="Kennedy G.G."/>
            <person name="Srinivasan R."/>
            <person name="Hunt B.G."/>
        </authorList>
    </citation>
    <scope>NUCLEOTIDE SEQUENCE</scope>
    <source>
        <strain evidence="3">PL_HMW_Pooled</strain>
    </source>
</reference>
<feature type="compositionally biased region" description="Low complexity" evidence="1">
    <location>
        <begin position="574"/>
        <end position="584"/>
    </location>
</feature>
<feature type="domain" description="BUB1 N-terminal" evidence="2">
    <location>
        <begin position="49"/>
        <end position="210"/>
    </location>
</feature>
<protein>
    <submittedName>
        <fullName evidence="3">Mitotic checkpoint serine/threonine-protein kinase BUB1 beta</fullName>
    </submittedName>
</protein>
<dbReference type="InterPro" id="IPR015661">
    <property type="entry name" value="Bub1/Mad3"/>
</dbReference>
<feature type="region of interest" description="Disordered" evidence="1">
    <location>
        <begin position="568"/>
        <end position="592"/>
    </location>
</feature>
<dbReference type="SMART" id="SM00777">
    <property type="entry name" value="Mad3_BUB1_I"/>
    <property type="match status" value="1"/>
</dbReference>
<gene>
    <name evidence="3" type="ORF">KUF71_011212</name>
</gene>
<evidence type="ECO:0000256" key="1">
    <source>
        <dbReference type="SAM" id="MobiDB-lite"/>
    </source>
</evidence>
<keyword evidence="3" id="KW-0418">Kinase</keyword>
<feature type="region of interest" description="Disordered" evidence="1">
    <location>
        <begin position="980"/>
        <end position="1073"/>
    </location>
</feature>
<dbReference type="GO" id="GO:0032991">
    <property type="term" value="C:protein-containing complex"/>
    <property type="evidence" value="ECO:0007669"/>
    <property type="project" value="UniProtKB-ARBA"/>
</dbReference>
<feature type="compositionally biased region" description="Pro residues" evidence="1">
    <location>
        <begin position="1053"/>
        <end position="1066"/>
    </location>
</feature>
<feature type="compositionally biased region" description="Polar residues" evidence="1">
    <location>
        <begin position="635"/>
        <end position="649"/>
    </location>
</feature>
<feature type="region of interest" description="Disordered" evidence="1">
    <location>
        <begin position="245"/>
        <end position="269"/>
    </location>
</feature>
<dbReference type="InterPro" id="IPR013212">
    <property type="entry name" value="Mad3/Bub1_I"/>
</dbReference>
<dbReference type="EMBL" id="JAHWGI010001062">
    <property type="protein sequence ID" value="KAK3922037.1"/>
    <property type="molecule type" value="Genomic_DNA"/>
</dbReference>
<feature type="compositionally biased region" description="Low complexity" evidence="1">
    <location>
        <begin position="981"/>
        <end position="1002"/>
    </location>
</feature>
<dbReference type="AlphaFoldDB" id="A0AAE1HIL2"/>
<feature type="compositionally biased region" description="Polar residues" evidence="1">
    <location>
        <begin position="250"/>
        <end position="262"/>
    </location>
</feature>
<keyword evidence="3" id="KW-0808">Transferase</keyword>
<name>A0AAE1HIL2_9NEOP</name>
<feature type="compositionally biased region" description="Low complexity" evidence="1">
    <location>
        <begin position="1041"/>
        <end position="1052"/>
    </location>
</feature>
<dbReference type="GO" id="GO:0051754">
    <property type="term" value="P:meiotic sister chromatid cohesion, centromeric"/>
    <property type="evidence" value="ECO:0007669"/>
    <property type="project" value="TreeGrafter"/>
</dbReference>
<feature type="compositionally biased region" description="Polar residues" evidence="1">
    <location>
        <begin position="1003"/>
        <end position="1038"/>
    </location>
</feature>
<proteinExistence type="predicted"/>
<accession>A0AAE1HIL2</accession>
<dbReference type="Proteomes" id="UP001219518">
    <property type="component" value="Unassembled WGS sequence"/>
</dbReference>
<dbReference type="PANTHER" id="PTHR14030">
    <property type="entry name" value="MITOTIC CHECKPOINT SERINE/THREONINE-PROTEIN KINASE BUB1"/>
    <property type="match status" value="1"/>
</dbReference>
<feature type="region of interest" description="Disordered" evidence="1">
    <location>
        <begin position="481"/>
        <end position="547"/>
    </location>
</feature>
<dbReference type="GO" id="GO:0004672">
    <property type="term" value="F:protein kinase activity"/>
    <property type="evidence" value="ECO:0007669"/>
    <property type="project" value="TreeGrafter"/>
</dbReference>
<feature type="region of interest" description="Disordered" evidence="1">
    <location>
        <begin position="621"/>
        <end position="650"/>
    </location>
</feature>
<evidence type="ECO:0000313" key="4">
    <source>
        <dbReference type="Proteomes" id="UP001219518"/>
    </source>
</evidence>
<dbReference type="Pfam" id="PF08311">
    <property type="entry name" value="Mad3_BUB1_I"/>
    <property type="match status" value="1"/>
</dbReference>
<dbReference type="FunFam" id="1.25.40.430:FF:000003">
    <property type="entry name" value="Checkpoint serine/threonine-protein kinase BUB1"/>
    <property type="match status" value="1"/>
</dbReference>
<evidence type="ECO:0000313" key="3">
    <source>
        <dbReference type="EMBL" id="KAK3922037.1"/>
    </source>
</evidence>
<keyword evidence="4" id="KW-1185">Reference proteome</keyword>
<dbReference type="PROSITE" id="PS51489">
    <property type="entry name" value="BUB1_N"/>
    <property type="match status" value="1"/>
</dbReference>
<dbReference type="GO" id="GO:0007094">
    <property type="term" value="P:mitotic spindle assembly checkpoint signaling"/>
    <property type="evidence" value="ECO:0007669"/>
    <property type="project" value="InterPro"/>
</dbReference>
<dbReference type="Gene3D" id="1.25.40.430">
    <property type="match status" value="1"/>
</dbReference>
<sequence>MENADALDLSKENIQPLKRGRNTAQLGLALQAQTDSSLHQMLSKKQEWYEMQIRTYEGSDPLELWCEYISWVEQSFPKHGPEGNLSVLLTKCFQAFKDEEKYKNDRRFVGLWIKYIEMQNDAKRVELYHLLHTQGIGVKCAEFYRSWAYEYQSVGDWKQADQIFTKGSMLMAQPAEELHAAHQQFLSSFVFNHKNMNNETSEDEIGNHPQGDHRMPMAALKAIGKKGVAPTVRVGSNVKSQLPGVVPAVQGSSGRSVPSSRTFGVRGNNAGPVTVYQEHGEPEGEVLHSQNVPTALPITQTINKENVVKAGPWTGQGLGSRKHHVSNAGNSFLPKQPGFEVHKDEEDASSGNDLRTHGIVVPNALQPRKGLEDGFHDAIAIFEEPNPFTKPMYPKNEVYAGGKELQLEELRAFHYFKKRAEQNQKLREMSAHHEQVPLYERKFVASTVPSVSLGMVPENHFISGEKPAPFFGDGQRLETMSENSFRQPGPSPSPANIITSVQSDYQQSQPQTLCGTPNSGAHSSGHIPRHEPPHMGHRFPSSNQSMHNQSMTLHTKLAMNEVQDLWGSPTTVKASNSGPNSAPSSNPPIYQPAFQIMKDDSSPHQAHANSLLRGVEPAFSHNHQTAGAGPHSLGNAHQHSVTASSSFPNQADMFEDPMTGTSYMPQQNGFAVYQESSYISTDPPVPRKKFQVFCDGGDAENNIPSHPTALECGNVSMSAHTFTSIEKVAQEKENLQKYPQADIELMEECGVAPVPNTSGNDMQHHANHFHVAPPAYTSHSQNHTSVYSDQRPHVQGPAAVMVSPEPMMMAPSGAQGPIPIKSLSQHNVMDSAPSTSFMYNNHTALYNELQHPASHCSAQVPLTTPEKMEDDATVAAAPQFGANMSESGITEAFFFPKMSAASTPFQVSPKKSRVSKNAIDFNSSLYRVEQSWPEDDGADGSNQSSDSPKTVPPLKLFRIKNEKDQLSAILESSKEKYQSMLSTGSRNSLSTSTSSKYGKYTTQRQSVGPQPYLNQIEESTEHSSSQEGQAQSLTQVEMQVQVPSQAEASQPQAQPPSQPQAQPPPSHMHQTFK</sequence>
<evidence type="ECO:0000259" key="2">
    <source>
        <dbReference type="PROSITE" id="PS51489"/>
    </source>
</evidence>
<dbReference type="PANTHER" id="PTHR14030:SF4">
    <property type="entry name" value="BUB1 KINASE, ISOFORM A-RELATED"/>
    <property type="match status" value="1"/>
</dbReference>